<reference evidence="1 2" key="1">
    <citation type="submission" date="2022-05" db="EMBL/GenBank/DDBJ databases">
        <authorList>
            <consortium name="Genoscope - CEA"/>
            <person name="William W."/>
        </authorList>
    </citation>
    <scope>NUCLEOTIDE SEQUENCE [LARGE SCALE GENOMIC DNA]</scope>
</reference>
<sequence length="168" mass="18944">MSLHPCKISTLTFIDEIYVVNASFTVKGCPLYSPPQGGALVCTPPKGTYQPCAVMCRTGTDYVFSPPLVYFCRLSSAKWDYFSFFHFRATLPWPNCTAGGNPTSIKAWSQQYHYYDGDEHDPNVQATIKDKFHQLLMLSFMRPIFCQSDPGLCSKDELLVYPEINGKS</sequence>
<evidence type="ECO:0000313" key="2">
    <source>
        <dbReference type="Proteomes" id="UP001159427"/>
    </source>
</evidence>
<gene>
    <name evidence="1" type="ORF">PEVE_00023602</name>
</gene>
<keyword evidence="2" id="KW-1185">Reference proteome</keyword>
<dbReference type="Proteomes" id="UP001159427">
    <property type="component" value="Unassembled WGS sequence"/>
</dbReference>
<evidence type="ECO:0008006" key="3">
    <source>
        <dbReference type="Google" id="ProtNLM"/>
    </source>
</evidence>
<accession>A0ABN8SMZ3</accession>
<organism evidence="1 2">
    <name type="scientific">Porites evermanni</name>
    <dbReference type="NCBI Taxonomy" id="104178"/>
    <lineage>
        <taxon>Eukaryota</taxon>
        <taxon>Metazoa</taxon>
        <taxon>Cnidaria</taxon>
        <taxon>Anthozoa</taxon>
        <taxon>Hexacorallia</taxon>
        <taxon>Scleractinia</taxon>
        <taxon>Fungiina</taxon>
        <taxon>Poritidae</taxon>
        <taxon>Porites</taxon>
    </lineage>
</organism>
<proteinExistence type="predicted"/>
<evidence type="ECO:0000313" key="1">
    <source>
        <dbReference type="EMBL" id="CAH3192275.1"/>
    </source>
</evidence>
<protein>
    <recommendedName>
        <fullName evidence="3">Sushi domain-containing protein</fullName>
    </recommendedName>
</protein>
<dbReference type="EMBL" id="CALNXI010003130">
    <property type="protein sequence ID" value="CAH3192275.1"/>
    <property type="molecule type" value="Genomic_DNA"/>
</dbReference>
<name>A0ABN8SMZ3_9CNID</name>
<comment type="caution">
    <text evidence="1">The sequence shown here is derived from an EMBL/GenBank/DDBJ whole genome shotgun (WGS) entry which is preliminary data.</text>
</comment>